<dbReference type="EMBL" id="JASPKY010000042">
    <property type="protein sequence ID" value="KAK9746098.1"/>
    <property type="molecule type" value="Genomic_DNA"/>
</dbReference>
<evidence type="ECO:0000313" key="3">
    <source>
        <dbReference type="Proteomes" id="UP001458880"/>
    </source>
</evidence>
<proteinExistence type="predicted"/>
<comment type="caution">
    <text evidence="2">The sequence shown here is derived from an EMBL/GenBank/DDBJ whole genome shotgun (WGS) entry which is preliminary data.</text>
</comment>
<name>A0AAW1MII3_POPJA</name>
<gene>
    <name evidence="2" type="ORF">QE152_g6387</name>
</gene>
<reference evidence="2 3" key="1">
    <citation type="journal article" date="2024" name="BMC Genomics">
        <title>De novo assembly and annotation of Popillia japonica's genome with initial clues to its potential as an invasive pest.</title>
        <authorList>
            <person name="Cucini C."/>
            <person name="Boschi S."/>
            <person name="Funari R."/>
            <person name="Cardaioli E."/>
            <person name="Iannotti N."/>
            <person name="Marturano G."/>
            <person name="Paoli F."/>
            <person name="Bruttini M."/>
            <person name="Carapelli A."/>
            <person name="Frati F."/>
            <person name="Nardi F."/>
        </authorList>
    </citation>
    <scope>NUCLEOTIDE SEQUENCE [LARGE SCALE GENOMIC DNA]</scope>
    <source>
        <strain evidence="2">DMR45628</strain>
    </source>
</reference>
<sequence>MMYRPNSDLDLSHSGTKIKGGQPIHNPRSYRSIAILDSLDLSHSGTKIKGGQPIHNPRSYRSIAILDMEDKLFKRLVVVRLKEETVPTGNPSENQQGFKEGRQTVDAINVIIKDTEQAAAY</sequence>
<evidence type="ECO:0000313" key="2">
    <source>
        <dbReference type="EMBL" id="KAK9746098.1"/>
    </source>
</evidence>
<feature type="region of interest" description="Disordered" evidence="1">
    <location>
        <begin position="1"/>
        <end position="26"/>
    </location>
</feature>
<organism evidence="2 3">
    <name type="scientific">Popillia japonica</name>
    <name type="common">Japanese beetle</name>
    <dbReference type="NCBI Taxonomy" id="7064"/>
    <lineage>
        <taxon>Eukaryota</taxon>
        <taxon>Metazoa</taxon>
        <taxon>Ecdysozoa</taxon>
        <taxon>Arthropoda</taxon>
        <taxon>Hexapoda</taxon>
        <taxon>Insecta</taxon>
        <taxon>Pterygota</taxon>
        <taxon>Neoptera</taxon>
        <taxon>Endopterygota</taxon>
        <taxon>Coleoptera</taxon>
        <taxon>Polyphaga</taxon>
        <taxon>Scarabaeiformia</taxon>
        <taxon>Scarabaeidae</taxon>
        <taxon>Rutelinae</taxon>
        <taxon>Popillia</taxon>
    </lineage>
</organism>
<dbReference type="Proteomes" id="UP001458880">
    <property type="component" value="Unassembled WGS sequence"/>
</dbReference>
<keyword evidence="3" id="KW-1185">Reference proteome</keyword>
<protein>
    <submittedName>
        <fullName evidence="2">Uncharacterized protein</fullName>
    </submittedName>
</protein>
<accession>A0AAW1MII3</accession>
<evidence type="ECO:0000256" key="1">
    <source>
        <dbReference type="SAM" id="MobiDB-lite"/>
    </source>
</evidence>
<dbReference type="AlphaFoldDB" id="A0AAW1MII3"/>